<sequence>MAELTNWLGQYFYPGVAVCRGARDGNTSTFKVGVVQKITDGGKVSVKWLFEANTWIRDAEPHPYVAVKSTGASDVDTLFTLDDGSIAHPEITKALDAEIARVLSK</sequence>
<dbReference type="GeneID" id="70081338"/>
<accession>A0A5Q2WBK2</accession>
<protein>
    <submittedName>
        <fullName evidence="1">Uncharacterized protein</fullName>
    </submittedName>
</protein>
<organism evidence="1 2">
    <name type="scientific">Gordonia phage Syleon</name>
    <dbReference type="NCBI Taxonomy" id="2653718"/>
    <lineage>
        <taxon>Viruses</taxon>
        <taxon>Duplodnaviria</taxon>
        <taxon>Heunggongvirae</taxon>
        <taxon>Uroviricota</taxon>
        <taxon>Caudoviricetes</taxon>
        <taxon>Deeyouvirinae</taxon>
        <taxon>Octobienvirus</taxon>
        <taxon>Octobienvirus syleon</taxon>
    </lineage>
</organism>
<proteinExistence type="predicted"/>
<evidence type="ECO:0000313" key="1">
    <source>
        <dbReference type="EMBL" id="QGH75836.1"/>
    </source>
</evidence>
<keyword evidence="2" id="KW-1185">Reference proteome</keyword>
<reference evidence="1 2" key="1">
    <citation type="submission" date="2019-09" db="EMBL/GenBank/DDBJ databases">
        <authorList>
            <person name="Falcon-Lizardi N."/>
            <person name="Rios-Rosa Y."/>
            <person name="Rivera-Cruz A."/>
            <person name="Rivera-Espinal N.S."/>
            <person name="Rodriguez-Cotto F.E."/>
            <person name="Rosa-Flores A.N."/>
            <person name="Rubin M.R."/>
            <person name="Vazquez E."/>
            <person name="Molloy S.D."/>
            <person name="Garlena R.A."/>
            <person name="Russell D.A."/>
            <person name="Pope W.H."/>
            <person name="Jacobs-Sera D."/>
            <person name="Hatfull G.F."/>
        </authorList>
    </citation>
    <scope>NUCLEOTIDE SEQUENCE [LARGE SCALE GENOMIC DNA]</scope>
</reference>
<dbReference type="Proteomes" id="UP000346466">
    <property type="component" value="Segment"/>
</dbReference>
<dbReference type="EMBL" id="MN444870">
    <property type="protein sequence ID" value="QGH75836.1"/>
    <property type="molecule type" value="Genomic_DNA"/>
</dbReference>
<dbReference type="RefSeq" id="YP_010246766.1">
    <property type="nucleotide sequence ID" value="NC_060137.1"/>
</dbReference>
<evidence type="ECO:0000313" key="2">
    <source>
        <dbReference type="Proteomes" id="UP000346466"/>
    </source>
</evidence>
<dbReference type="KEGG" id="vg:70081338"/>
<name>A0A5Q2WBK2_9CAUD</name>
<gene>
    <name evidence="1" type="primary">113</name>
    <name evidence="1" type="ORF">SEA_SYLEON_113</name>
</gene>